<evidence type="ECO:0000256" key="13">
    <source>
        <dbReference type="ARBA" id="ARBA00023157"/>
    </source>
</evidence>
<dbReference type="PIRSF" id="PIRSF000641">
    <property type="entry name" value="SRK"/>
    <property type="match status" value="1"/>
</dbReference>
<dbReference type="AlphaFoldDB" id="A0A5N5FS61"/>
<dbReference type="GO" id="GO:0005524">
    <property type="term" value="F:ATP binding"/>
    <property type="evidence" value="ECO:0007669"/>
    <property type="project" value="UniProtKB-KW"/>
</dbReference>
<keyword evidence="15" id="KW-0325">Glycoprotein</keyword>
<dbReference type="PROSITE" id="PS50948">
    <property type="entry name" value="PAN"/>
    <property type="match status" value="1"/>
</dbReference>
<proteinExistence type="inferred from homology"/>
<keyword evidence="8 16" id="KW-0547">Nucleotide-binding</keyword>
<keyword evidence="2" id="KW-1003">Cell membrane</keyword>
<dbReference type="Pfam" id="PF00954">
    <property type="entry name" value="S_locus_glycop"/>
    <property type="match status" value="1"/>
</dbReference>
<dbReference type="Proteomes" id="UP000327157">
    <property type="component" value="Chromosome 10"/>
</dbReference>
<evidence type="ECO:0000256" key="11">
    <source>
        <dbReference type="ARBA" id="ARBA00022989"/>
    </source>
</evidence>
<dbReference type="SUPFAM" id="SSF51110">
    <property type="entry name" value="alpha-D-mannose-specific plant lectins"/>
    <property type="match status" value="1"/>
</dbReference>
<comment type="catalytic activity">
    <reaction evidence="16">
        <text>L-seryl-[protein] + ATP = O-phospho-L-seryl-[protein] + ADP + H(+)</text>
        <dbReference type="Rhea" id="RHEA:17989"/>
        <dbReference type="Rhea" id="RHEA-COMP:9863"/>
        <dbReference type="Rhea" id="RHEA-COMP:11604"/>
        <dbReference type="ChEBI" id="CHEBI:15378"/>
        <dbReference type="ChEBI" id="CHEBI:29999"/>
        <dbReference type="ChEBI" id="CHEBI:30616"/>
        <dbReference type="ChEBI" id="CHEBI:83421"/>
        <dbReference type="ChEBI" id="CHEBI:456216"/>
        <dbReference type="EC" id="2.7.11.1"/>
    </reaction>
</comment>
<dbReference type="InterPro" id="IPR036426">
    <property type="entry name" value="Bulb-type_lectin_dom_sf"/>
</dbReference>
<dbReference type="CDD" id="cd01098">
    <property type="entry name" value="PAN_AP_plant"/>
    <property type="match status" value="1"/>
</dbReference>
<evidence type="ECO:0000256" key="4">
    <source>
        <dbReference type="ARBA" id="ARBA00022679"/>
    </source>
</evidence>
<evidence type="ECO:0000259" key="19">
    <source>
        <dbReference type="PROSITE" id="PS50011"/>
    </source>
</evidence>
<keyword evidence="5 17" id="KW-0812">Transmembrane</keyword>
<dbReference type="InterPro" id="IPR003609">
    <property type="entry name" value="Pan_app"/>
</dbReference>
<keyword evidence="12 17" id="KW-0472">Membrane</keyword>
<comment type="catalytic activity">
    <reaction evidence="16">
        <text>L-threonyl-[protein] + ATP = O-phospho-L-threonyl-[protein] + ADP + H(+)</text>
        <dbReference type="Rhea" id="RHEA:46608"/>
        <dbReference type="Rhea" id="RHEA-COMP:11060"/>
        <dbReference type="Rhea" id="RHEA-COMP:11605"/>
        <dbReference type="ChEBI" id="CHEBI:15378"/>
        <dbReference type="ChEBI" id="CHEBI:30013"/>
        <dbReference type="ChEBI" id="CHEBI:30616"/>
        <dbReference type="ChEBI" id="CHEBI:61977"/>
        <dbReference type="ChEBI" id="CHEBI:456216"/>
        <dbReference type="EC" id="2.7.11.1"/>
    </reaction>
</comment>
<dbReference type="PROSITE" id="PS50927">
    <property type="entry name" value="BULB_LECTIN"/>
    <property type="match status" value="1"/>
</dbReference>
<dbReference type="InterPro" id="IPR000858">
    <property type="entry name" value="S_locus_glycoprot_dom"/>
</dbReference>
<dbReference type="CDD" id="cd14066">
    <property type="entry name" value="STKc_IRAK"/>
    <property type="match status" value="1"/>
</dbReference>
<feature type="transmembrane region" description="Helical" evidence="17">
    <location>
        <begin position="438"/>
        <end position="458"/>
    </location>
</feature>
<protein>
    <recommendedName>
        <fullName evidence="16">Receptor-like serine/threonine-protein kinase</fullName>
        <ecNumber evidence="16">2.7.11.1</ecNumber>
    </recommendedName>
</protein>
<feature type="domain" description="Apple" evidence="21">
    <location>
        <begin position="340"/>
        <end position="426"/>
    </location>
</feature>
<dbReference type="Pfam" id="PF08276">
    <property type="entry name" value="PAN_2"/>
    <property type="match status" value="1"/>
</dbReference>
<evidence type="ECO:0000256" key="10">
    <source>
        <dbReference type="ARBA" id="ARBA00022840"/>
    </source>
</evidence>
<evidence type="ECO:0000256" key="9">
    <source>
        <dbReference type="ARBA" id="ARBA00022777"/>
    </source>
</evidence>
<evidence type="ECO:0000256" key="14">
    <source>
        <dbReference type="ARBA" id="ARBA00023170"/>
    </source>
</evidence>
<keyword evidence="11 17" id="KW-1133">Transmembrane helix</keyword>
<keyword evidence="3 16" id="KW-0723">Serine/threonine-protein kinase</keyword>
<reference evidence="22 23" key="3">
    <citation type="submission" date="2019-11" db="EMBL/GenBank/DDBJ databases">
        <title>A de novo genome assembly of a pear dwarfing rootstock.</title>
        <authorList>
            <person name="Wang F."/>
            <person name="Wang J."/>
            <person name="Li S."/>
            <person name="Zhang Y."/>
            <person name="Fang M."/>
            <person name="Ma L."/>
            <person name="Zhao Y."/>
            <person name="Jiang S."/>
        </authorList>
    </citation>
    <scope>NUCLEOTIDE SEQUENCE [LARGE SCALE GENOMIC DNA]</scope>
    <source>
        <strain evidence="22">S2</strain>
        <tissue evidence="22">Leaf</tissue>
    </source>
</reference>
<dbReference type="InterPro" id="IPR011009">
    <property type="entry name" value="Kinase-like_dom_sf"/>
</dbReference>
<feature type="domain" description="Bulb-type lectin" evidence="20">
    <location>
        <begin position="20"/>
        <end position="145"/>
    </location>
</feature>
<evidence type="ECO:0000313" key="22">
    <source>
        <dbReference type="EMBL" id="KAB2601104.1"/>
    </source>
</evidence>
<feature type="domain" description="Protein kinase" evidence="19">
    <location>
        <begin position="509"/>
        <end position="794"/>
    </location>
</feature>
<dbReference type="CDD" id="cd00028">
    <property type="entry name" value="B_lectin"/>
    <property type="match status" value="1"/>
</dbReference>
<evidence type="ECO:0000256" key="15">
    <source>
        <dbReference type="ARBA" id="ARBA00023180"/>
    </source>
</evidence>
<comment type="similarity">
    <text evidence="16">Belongs to the protein kinase superfamily. Ser/Thr protein kinase family.</text>
</comment>
<evidence type="ECO:0000256" key="16">
    <source>
        <dbReference type="PIRNR" id="PIRNR000641"/>
    </source>
</evidence>
<dbReference type="OrthoDB" id="1934880at2759"/>
<comment type="caution">
    <text evidence="22">The sequence shown here is derived from an EMBL/GenBank/DDBJ whole genome shotgun (WGS) entry which is preliminary data.</text>
</comment>
<dbReference type="Gene3D" id="1.10.510.10">
    <property type="entry name" value="Transferase(Phosphotransferase) domain 1"/>
    <property type="match status" value="1"/>
</dbReference>
<evidence type="ECO:0000256" key="6">
    <source>
        <dbReference type="ARBA" id="ARBA00022729"/>
    </source>
</evidence>
<dbReference type="SUPFAM" id="SSF56112">
    <property type="entry name" value="Protein kinase-like (PK-like)"/>
    <property type="match status" value="1"/>
</dbReference>
<dbReference type="SMART" id="SM00220">
    <property type="entry name" value="S_TKc"/>
    <property type="match status" value="1"/>
</dbReference>
<keyword evidence="9 16" id="KW-0418">Kinase</keyword>
<feature type="signal peptide" evidence="18">
    <location>
        <begin position="1"/>
        <end position="17"/>
    </location>
</feature>
<evidence type="ECO:0000256" key="2">
    <source>
        <dbReference type="ARBA" id="ARBA00022475"/>
    </source>
</evidence>
<feature type="chain" id="PRO_5024399634" description="Receptor-like serine/threonine-protein kinase" evidence="18">
    <location>
        <begin position="18"/>
        <end position="826"/>
    </location>
</feature>
<reference evidence="23" key="2">
    <citation type="submission" date="2019-10" db="EMBL/GenBank/DDBJ databases">
        <title>A de novo genome assembly of a pear dwarfing rootstock.</title>
        <authorList>
            <person name="Wang F."/>
            <person name="Wang J."/>
            <person name="Li S."/>
            <person name="Zhang Y."/>
            <person name="Fang M."/>
            <person name="Ma L."/>
            <person name="Zhao Y."/>
            <person name="Jiang S."/>
        </authorList>
    </citation>
    <scope>NUCLEOTIDE SEQUENCE [LARGE SCALE GENOMIC DNA]</scope>
</reference>
<dbReference type="GO" id="GO:0030246">
    <property type="term" value="F:carbohydrate binding"/>
    <property type="evidence" value="ECO:0007669"/>
    <property type="project" value="UniProtKB-KW"/>
</dbReference>
<evidence type="ECO:0000256" key="1">
    <source>
        <dbReference type="ARBA" id="ARBA00004251"/>
    </source>
</evidence>
<keyword evidence="23" id="KW-1185">Reference proteome</keyword>
<keyword evidence="10 16" id="KW-0067">ATP-binding</keyword>
<evidence type="ECO:0000259" key="20">
    <source>
        <dbReference type="PROSITE" id="PS50927"/>
    </source>
</evidence>
<keyword evidence="7 22" id="KW-0430">Lectin</keyword>
<dbReference type="InterPro" id="IPR000719">
    <property type="entry name" value="Prot_kinase_dom"/>
</dbReference>
<dbReference type="GO" id="GO:0004674">
    <property type="term" value="F:protein serine/threonine kinase activity"/>
    <property type="evidence" value="ECO:0007669"/>
    <property type="project" value="UniProtKB-KW"/>
</dbReference>
<name>A0A5N5FS61_9ROSA</name>
<evidence type="ECO:0000313" key="23">
    <source>
        <dbReference type="Proteomes" id="UP000327157"/>
    </source>
</evidence>
<dbReference type="PANTHER" id="PTHR27002:SF422">
    <property type="entry name" value="RECEPTOR-LIKE SERINE_THREONINE-PROTEIN KINASE"/>
    <property type="match status" value="1"/>
</dbReference>
<dbReference type="GO" id="GO:0048544">
    <property type="term" value="P:recognition of pollen"/>
    <property type="evidence" value="ECO:0007669"/>
    <property type="project" value="InterPro"/>
</dbReference>
<keyword evidence="6 18" id="KW-0732">Signal</keyword>
<dbReference type="Gene3D" id="2.90.10.10">
    <property type="entry name" value="Bulb-type lectin domain"/>
    <property type="match status" value="1"/>
</dbReference>
<keyword evidence="13" id="KW-1015">Disulfide bond</keyword>
<accession>A0A5N5FS61</accession>
<dbReference type="InterPro" id="IPR001480">
    <property type="entry name" value="Bulb-type_lectin_dom"/>
</dbReference>
<evidence type="ECO:0000256" key="3">
    <source>
        <dbReference type="ARBA" id="ARBA00022527"/>
    </source>
</evidence>
<dbReference type="PANTHER" id="PTHR27002">
    <property type="entry name" value="RECEPTOR-LIKE SERINE/THREONINE-PROTEIN KINASE SD1-8"/>
    <property type="match status" value="1"/>
</dbReference>
<gene>
    <name evidence="22" type="ORF">D8674_002109</name>
</gene>
<organism evidence="22 23">
    <name type="scientific">Pyrus ussuriensis x Pyrus communis</name>
    <dbReference type="NCBI Taxonomy" id="2448454"/>
    <lineage>
        <taxon>Eukaryota</taxon>
        <taxon>Viridiplantae</taxon>
        <taxon>Streptophyta</taxon>
        <taxon>Embryophyta</taxon>
        <taxon>Tracheophyta</taxon>
        <taxon>Spermatophyta</taxon>
        <taxon>Magnoliopsida</taxon>
        <taxon>eudicotyledons</taxon>
        <taxon>Gunneridae</taxon>
        <taxon>Pentapetalae</taxon>
        <taxon>rosids</taxon>
        <taxon>fabids</taxon>
        <taxon>Rosales</taxon>
        <taxon>Rosaceae</taxon>
        <taxon>Amygdaloideae</taxon>
        <taxon>Maleae</taxon>
        <taxon>Pyrus</taxon>
    </lineage>
</organism>
<evidence type="ECO:0000256" key="18">
    <source>
        <dbReference type="SAM" id="SignalP"/>
    </source>
</evidence>
<dbReference type="EMBL" id="SMOL01000695">
    <property type="protein sequence ID" value="KAB2601104.1"/>
    <property type="molecule type" value="Genomic_DNA"/>
</dbReference>
<evidence type="ECO:0000256" key="17">
    <source>
        <dbReference type="SAM" id="Phobius"/>
    </source>
</evidence>
<reference evidence="22 23" key="1">
    <citation type="submission" date="2019-09" db="EMBL/GenBank/DDBJ databases">
        <authorList>
            <person name="Ou C."/>
        </authorList>
    </citation>
    <scope>NUCLEOTIDE SEQUENCE [LARGE SCALE GENOMIC DNA]</scope>
    <source>
        <strain evidence="22">S2</strain>
        <tissue evidence="22">Leaf</tissue>
    </source>
</reference>
<dbReference type="FunFam" id="3.30.200.20:FF:000330">
    <property type="entry name" value="G-type lectin S-receptor-like serine/threonine-protein kinase At4g03230"/>
    <property type="match status" value="1"/>
</dbReference>
<dbReference type="GO" id="GO:0106310">
    <property type="term" value="F:protein serine kinase activity"/>
    <property type="evidence" value="ECO:0007669"/>
    <property type="project" value="RHEA"/>
</dbReference>
<sequence length="826" mass="92597">MFFIFFFSLLLLSRHRCAEIYEISPSQPLSEGQTIVSPGHVFELGFFSPNNNSGNNKYVGMWHKSIFPRKVVWVANREKSIAASDTLASLRISSKGNLELVDGKLNSLWSTNISVPSNGSAAALLDSGNFVVKDDDVGADPLWQSFDYPSDTLLPSMLLGFDNKSGDTKFLTSWKSESDPSMGMFLVGLTPEVPSQIVIWINGSTPYWRSGPWDKSKFIGLPGTNDGYLGGFILDDNVRQGPKYYSYNFGDTLAYFDISSDGVVKLKFSERGENWILNFVAQNSSCDKYAACGPFGICKRSESPTTPICKCLKGFLPKSHEEWSKGNRTGGCVRQTKLVCETNTNQSVASRRNEDGFLKVVRLKVPDFHEYIRSSDAEECKTRCLNNCTCLAYAYVNDIGCLAWSNDLIDIQEFSYGGQDLFVRLDRSELGEGKPLKLIASLTAICLICILGAIAFGFQRLRANKKGNGRLTDTIENARDTLQEYIRKYDPSELYIYNFDSILIATNNFSITNKLGEGGFGPVYKGKLEEGKEVAVKRLSSSSGQGMEEFKNEMLLISKLQHKNLVRIMGCCVKDDEKLLIYEFMANRSLDTLLFNPTRRAVLDWGRRFNIIQGVARGLLYLHRDSYLKVIHRDLKVSNILLDEKMNPKISDFGLSRIVEAAQSLANTHKVVGTLGYMSPEYAMGGIFSEKSDVYSFGVLLLEIVSGRKSTSFYYKEEQLGFLAYVWHLWNEGRGLKFVDEVLADSYSISEVTRCMHIGLLCVQDKAADRPTMPDVVFMLSSEKDLPPPKQPIFTNFENSSVYDPHPHYDSIFSVDEGTITLIEGR</sequence>
<keyword evidence="4 16" id="KW-0808">Transferase</keyword>
<evidence type="ECO:0000256" key="8">
    <source>
        <dbReference type="ARBA" id="ARBA00022741"/>
    </source>
</evidence>
<dbReference type="GO" id="GO:0045087">
    <property type="term" value="P:innate immune response"/>
    <property type="evidence" value="ECO:0007669"/>
    <property type="project" value="UniProtKB-ARBA"/>
</dbReference>
<evidence type="ECO:0000256" key="12">
    <source>
        <dbReference type="ARBA" id="ARBA00023136"/>
    </source>
</evidence>
<evidence type="ECO:0000259" key="21">
    <source>
        <dbReference type="PROSITE" id="PS50948"/>
    </source>
</evidence>
<dbReference type="PROSITE" id="PS00108">
    <property type="entry name" value="PROTEIN_KINASE_ST"/>
    <property type="match status" value="1"/>
</dbReference>
<evidence type="ECO:0000256" key="7">
    <source>
        <dbReference type="ARBA" id="ARBA00022734"/>
    </source>
</evidence>
<dbReference type="InterPro" id="IPR008271">
    <property type="entry name" value="Ser/Thr_kinase_AS"/>
</dbReference>
<evidence type="ECO:0000256" key="5">
    <source>
        <dbReference type="ARBA" id="ARBA00022692"/>
    </source>
</evidence>
<comment type="subcellular location">
    <subcellularLocation>
        <location evidence="1">Cell membrane</location>
        <topology evidence="1">Single-pass type I membrane protein</topology>
    </subcellularLocation>
</comment>
<dbReference type="SMART" id="SM00473">
    <property type="entry name" value="PAN_AP"/>
    <property type="match status" value="1"/>
</dbReference>
<keyword evidence="14 22" id="KW-0675">Receptor</keyword>
<dbReference type="InterPro" id="IPR001245">
    <property type="entry name" value="Ser-Thr/Tyr_kinase_cat_dom"/>
</dbReference>
<dbReference type="Pfam" id="PF01453">
    <property type="entry name" value="B_lectin"/>
    <property type="match status" value="1"/>
</dbReference>
<dbReference type="EC" id="2.7.11.1" evidence="16"/>
<dbReference type="Gene3D" id="3.30.200.20">
    <property type="entry name" value="Phosphorylase Kinase, domain 1"/>
    <property type="match status" value="1"/>
</dbReference>
<dbReference type="InterPro" id="IPR024171">
    <property type="entry name" value="SRK-like_kinase"/>
</dbReference>
<dbReference type="Pfam" id="PF07714">
    <property type="entry name" value="PK_Tyr_Ser-Thr"/>
    <property type="match status" value="1"/>
</dbReference>
<dbReference type="SMART" id="SM00108">
    <property type="entry name" value="B_lectin"/>
    <property type="match status" value="1"/>
</dbReference>
<dbReference type="PROSITE" id="PS50011">
    <property type="entry name" value="PROTEIN_KINASE_DOM"/>
    <property type="match status" value="1"/>
</dbReference>
<dbReference type="GO" id="GO:0005886">
    <property type="term" value="C:plasma membrane"/>
    <property type="evidence" value="ECO:0007669"/>
    <property type="project" value="UniProtKB-SubCell"/>
</dbReference>
<dbReference type="FunFam" id="1.10.510.10:FF:000345">
    <property type="entry name" value="G-type lectin S-receptor-like serine/threonine-protein kinase"/>
    <property type="match status" value="1"/>
</dbReference>